<sequence length="402" mass="42343">MAFTFTSVIERYLPADVIAQAAHYYGEQPAAVQKGVDAVIPLSLAGILQQTDTGHVASLLDFSNKAFNSGILQNVTGTFTQAGGGIPASSPGLLNDVFGSKTGAVANAVATYAGLKGSTASGLLGTILPLALAVLDKYANDNDLNASAVAALLGRQRKDILAAVPAGIDVTKLLGIPAAGDGVYNLPNPAVPTPKRTNWAGPLILGLLIIIGLWYILRSCNHSPAAKATTDTIVSADQTIRPDTVTALRKEPLQLTLPNGITINAYKGGIEDELISFIRDPNAQPGKDKWFDFNTLNFKFGTAEILPESRTELENIVQILKAYPKVKIKIGGYTDKVGDEVVNKKISQARATAVSKALKDGGVGSQVTGAEGYGSQYAKYAADAPESDRIKDRRIAVSVREK</sequence>
<comment type="caution">
    <text evidence="7">The sequence shown here is derived from an EMBL/GenBank/DDBJ whole genome shotgun (WGS) entry which is preliminary data.</text>
</comment>
<dbReference type="Gene3D" id="3.30.1330.60">
    <property type="entry name" value="OmpA-like domain"/>
    <property type="match status" value="1"/>
</dbReference>
<dbReference type="CDD" id="cd07185">
    <property type="entry name" value="OmpA_C-like"/>
    <property type="match status" value="1"/>
</dbReference>
<dbReference type="OrthoDB" id="9782229at2"/>
<dbReference type="SUPFAM" id="SSF103088">
    <property type="entry name" value="OmpA-like"/>
    <property type="match status" value="1"/>
</dbReference>
<name>A0A2T7BHL0_9BACT</name>
<gene>
    <name evidence="7" type="ORF">DCC81_15980</name>
</gene>
<keyword evidence="5" id="KW-0812">Transmembrane</keyword>
<feature type="transmembrane region" description="Helical" evidence="5">
    <location>
        <begin position="199"/>
        <end position="217"/>
    </location>
</feature>
<organism evidence="7 8">
    <name type="scientific">Chitinophaga parva</name>
    <dbReference type="NCBI Taxonomy" id="2169414"/>
    <lineage>
        <taxon>Bacteria</taxon>
        <taxon>Pseudomonadati</taxon>
        <taxon>Bacteroidota</taxon>
        <taxon>Chitinophagia</taxon>
        <taxon>Chitinophagales</taxon>
        <taxon>Chitinophagaceae</taxon>
        <taxon>Chitinophaga</taxon>
    </lineage>
</organism>
<dbReference type="PRINTS" id="PR01021">
    <property type="entry name" value="OMPADOMAIN"/>
</dbReference>
<dbReference type="PROSITE" id="PS51123">
    <property type="entry name" value="OMPA_2"/>
    <property type="match status" value="1"/>
</dbReference>
<evidence type="ECO:0000256" key="1">
    <source>
        <dbReference type="ARBA" id="ARBA00004442"/>
    </source>
</evidence>
<keyword evidence="8" id="KW-1185">Reference proteome</keyword>
<dbReference type="InterPro" id="IPR009282">
    <property type="entry name" value="DUF937"/>
</dbReference>
<dbReference type="EMBL" id="QCYK01000002">
    <property type="protein sequence ID" value="PUZ25762.1"/>
    <property type="molecule type" value="Genomic_DNA"/>
</dbReference>
<feature type="domain" description="OmpA-like" evidence="6">
    <location>
        <begin position="285"/>
        <end position="402"/>
    </location>
</feature>
<evidence type="ECO:0000256" key="3">
    <source>
        <dbReference type="ARBA" id="ARBA00023237"/>
    </source>
</evidence>
<dbReference type="Pfam" id="PF00691">
    <property type="entry name" value="OmpA"/>
    <property type="match status" value="1"/>
</dbReference>
<dbReference type="Pfam" id="PF06078">
    <property type="entry name" value="DUF937"/>
    <property type="match status" value="1"/>
</dbReference>
<dbReference type="InterPro" id="IPR036737">
    <property type="entry name" value="OmpA-like_sf"/>
</dbReference>
<proteinExistence type="predicted"/>
<dbReference type="PANTHER" id="PTHR30329">
    <property type="entry name" value="STATOR ELEMENT OF FLAGELLAR MOTOR COMPLEX"/>
    <property type="match status" value="1"/>
</dbReference>
<evidence type="ECO:0000256" key="2">
    <source>
        <dbReference type="ARBA" id="ARBA00023136"/>
    </source>
</evidence>
<evidence type="ECO:0000256" key="5">
    <source>
        <dbReference type="SAM" id="Phobius"/>
    </source>
</evidence>
<keyword evidence="2 4" id="KW-0472">Membrane</keyword>
<evidence type="ECO:0000259" key="6">
    <source>
        <dbReference type="PROSITE" id="PS51123"/>
    </source>
</evidence>
<dbReference type="RefSeq" id="WP_108687601.1">
    <property type="nucleotide sequence ID" value="NZ_QCYK01000002.1"/>
</dbReference>
<dbReference type="InterPro" id="IPR006665">
    <property type="entry name" value="OmpA-like"/>
</dbReference>
<dbReference type="PANTHER" id="PTHR30329:SF21">
    <property type="entry name" value="LIPOPROTEIN YIAD-RELATED"/>
    <property type="match status" value="1"/>
</dbReference>
<dbReference type="Proteomes" id="UP000244450">
    <property type="component" value="Unassembled WGS sequence"/>
</dbReference>
<evidence type="ECO:0000313" key="8">
    <source>
        <dbReference type="Proteomes" id="UP000244450"/>
    </source>
</evidence>
<evidence type="ECO:0000313" key="7">
    <source>
        <dbReference type="EMBL" id="PUZ25762.1"/>
    </source>
</evidence>
<reference evidence="7 8" key="1">
    <citation type="submission" date="2018-04" db="EMBL/GenBank/DDBJ databases">
        <title>Chitinophaga fuyangensis sp. nov., isolated from soil in a chemical factory.</title>
        <authorList>
            <person name="Chen K."/>
        </authorList>
    </citation>
    <scope>NUCLEOTIDE SEQUENCE [LARGE SCALE GENOMIC DNA]</scope>
    <source>
        <strain evidence="7 8">LY-1</strain>
    </source>
</reference>
<dbReference type="InterPro" id="IPR006664">
    <property type="entry name" value="OMP_bac"/>
</dbReference>
<comment type="subcellular location">
    <subcellularLocation>
        <location evidence="1">Cell outer membrane</location>
    </subcellularLocation>
</comment>
<accession>A0A2T7BHL0</accession>
<dbReference type="AlphaFoldDB" id="A0A2T7BHL0"/>
<dbReference type="GO" id="GO:0009279">
    <property type="term" value="C:cell outer membrane"/>
    <property type="evidence" value="ECO:0007669"/>
    <property type="project" value="UniProtKB-SubCell"/>
</dbReference>
<protein>
    <recommendedName>
        <fullName evidence="6">OmpA-like domain-containing protein</fullName>
    </recommendedName>
</protein>
<keyword evidence="3" id="KW-0998">Cell outer membrane</keyword>
<keyword evidence="5" id="KW-1133">Transmembrane helix</keyword>
<dbReference type="InterPro" id="IPR050330">
    <property type="entry name" value="Bact_OuterMem_StrucFunc"/>
</dbReference>
<evidence type="ECO:0000256" key="4">
    <source>
        <dbReference type="PROSITE-ProRule" id="PRU00473"/>
    </source>
</evidence>